<dbReference type="KEGG" id="pin:Ping_0833"/>
<dbReference type="RefSeq" id="WP_011769239.1">
    <property type="nucleotide sequence ID" value="NC_008709.1"/>
</dbReference>
<dbReference type="InterPro" id="IPR021936">
    <property type="entry name" value="DUF3549"/>
</dbReference>
<dbReference type="STRING" id="357804.Ping_0833"/>
<accession>A1ST61</accession>
<dbReference type="eggNOG" id="ENOG502Z9WC">
    <property type="taxonomic scope" value="Bacteria"/>
</dbReference>
<dbReference type="Proteomes" id="UP000000639">
    <property type="component" value="Chromosome"/>
</dbReference>
<evidence type="ECO:0008006" key="3">
    <source>
        <dbReference type="Google" id="ProtNLM"/>
    </source>
</evidence>
<keyword evidence="2" id="KW-1185">Reference proteome</keyword>
<name>A1ST61_PSYIN</name>
<sequence length="346" mass="39564">MNINNLSEFLKQSNCQFSVYDLGRKVCNISNSFFKEIELNQLPYPYPIQQHAFIALTFWQTDAQKEHFIWFLKMPLDEQGLLQIPAQISFIKMVVEALGEDLTADVSDKLQERMASNPFLFKPSTEKLAIFNAIMNARFIRPASSFYRGAQRYFSGSTSWKEWQELGIQGIADLTARLDHDNNQQNLINALPYLPQQPLQSLALCLEHQNKINPDLHQAIATQIRVELQENRQENAILLLRALASSPSIAITKKLIEEQFSSDLIHNVHWYVGIAGRLWTVLEDETLLNRFLESLANNQAALFPQLFTDIVAIPLLREKVLRQIRLPARSPALTEAIGRLFSGSQN</sequence>
<evidence type="ECO:0000313" key="1">
    <source>
        <dbReference type="EMBL" id="ABM02676.1"/>
    </source>
</evidence>
<dbReference type="Pfam" id="PF12069">
    <property type="entry name" value="DUF3549"/>
    <property type="match status" value="1"/>
</dbReference>
<dbReference type="OrthoDB" id="5597089at2"/>
<reference evidence="1 2" key="1">
    <citation type="submission" date="2007-01" db="EMBL/GenBank/DDBJ databases">
        <title>Complete sequence of Psychromonas ingrahamii 37.</title>
        <authorList>
            <consortium name="US DOE Joint Genome Institute"/>
            <person name="Copeland A."/>
            <person name="Lucas S."/>
            <person name="Lapidus A."/>
            <person name="Barry K."/>
            <person name="Detter J.C."/>
            <person name="Glavina del Rio T."/>
            <person name="Hammon N."/>
            <person name="Israni S."/>
            <person name="Dalin E."/>
            <person name="Tice H."/>
            <person name="Pitluck S."/>
            <person name="Thompson L.S."/>
            <person name="Brettin T."/>
            <person name="Bruce D."/>
            <person name="Han C."/>
            <person name="Tapia R."/>
            <person name="Schmutz J."/>
            <person name="Larimer F."/>
            <person name="Land M."/>
            <person name="Hauser L."/>
            <person name="Kyrpides N."/>
            <person name="Ivanova N."/>
            <person name="Staley J."/>
            <person name="Richardson P."/>
        </authorList>
    </citation>
    <scope>NUCLEOTIDE SEQUENCE [LARGE SCALE GENOMIC DNA]</scope>
    <source>
        <strain evidence="1 2">37</strain>
    </source>
</reference>
<dbReference type="HOGENOM" id="CLU_069808_0_0_6"/>
<evidence type="ECO:0000313" key="2">
    <source>
        <dbReference type="Proteomes" id="UP000000639"/>
    </source>
</evidence>
<protein>
    <recommendedName>
        <fullName evidence="3">DUF3549 domain-containing protein</fullName>
    </recommendedName>
</protein>
<dbReference type="EMBL" id="CP000510">
    <property type="protein sequence ID" value="ABM02676.1"/>
    <property type="molecule type" value="Genomic_DNA"/>
</dbReference>
<organism evidence="1 2">
    <name type="scientific">Psychromonas ingrahamii (strain DSM 17664 / CCUG 51855 / 37)</name>
    <dbReference type="NCBI Taxonomy" id="357804"/>
    <lineage>
        <taxon>Bacteria</taxon>
        <taxon>Pseudomonadati</taxon>
        <taxon>Pseudomonadota</taxon>
        <taxon>Gammaproteobacteria</taxon>
        <taxon>Alteromonadales</taxon>
        <taxon>Psychromonadaceae</taxon>
        <taxon>Psychromonas</taxon>
    </lineage>
</organism>
<gene>
    <name evidence="1" type="ordered locus">Ping_0833</name>
</gene>
<dbReference type="AlphaFoldDB" id="A1ST61"/>
<proteinExistence type="predicted"/>